<evidence type="ECO:0000256" key="1">
    <source>
        <dbReference type="ARBA" id="ARBA00022801"/>
    </source>
</evidence>
<dbReference type="EMBL" id="QKWJ01000027">
    <property type="protein sequence ID" value="RDK08378.1"/>
    <property type="molecule type" value="Genomic_DNA"/>
</dbReference>
<dbReference type="CDD" id="cd00431">
    <property type="entry name" value="cysteine_hydrolases"/>
    <property type="match status" value="1"/>
</dbReference>
<dbReference type="Proteomes" id="UP000255165">
    <property type="component" value="Unassembled WGS sequence"/>
</dbReference>
<keyword evidence="1 3" id="KW-0378">Hydrolase</keyword>
<evidence type="ECO:0000313" key="4">
    <source>
        <dbReference type="Proteomes" id="UP000255165"/>
    </source>
</evidence>
<evidence type="ECO:0000313" key="3">
    <source>
        <dbReference type="EMBL" id="RDK08378.1"/>
    </source>
</evidence>
<evidence type="ECO:0000259" key="2">
    <source>
        <dbReference type="Pfam" id="PF00857"/>
    </source>
</evidence>
<keyword evidence="4" id="KW-1185">Reference proteome</keyword>
<accession>A0A370NS62</accession>
<name>A0A370NS62_9BURK</name>
<dbReference type="PANTHER" id="PTHR43540:SF6">
    <property type="entry name" value="ISOCHORISMATASE-LIKE DOMAIN-CONTAINING PROTEIN"/>
    <property type="match status" value="1"/>
</dbReference>
<comment type="caution">
    <text evidence="3">The sequence shown here is derived from an EMBL/GenBank/DDBJ whole genome shotgun (WGS) entry which is preliminary data.</text>
</comment>
<dbReference type="Gene3D" id="3.40.50.850">
    <property type="entry name" value="Isochorismatase-like"/>
    <property type="match status" value="1"/>
</dbReference>
<sequence>MLAIRQPHRIIIMHSIQIALEVIERSSVNRGRQWAFESIDPAKTCHIVIDLQCGFMEEGALLEVPVARDIVPNVNAISRSLRTSGGMVAYTRWTYLPEEPNPWSNWYGQLLSAGRSKDFLAFAPGSQAHALWPELDVQPEDVVVDKSRFSAFTQGTCELRSVLDTRGIDTVIVSGTLSNVCCESTARDACQLNYKTIFVADATATYSDAAHNRALNNLAPVFADIMTTDKVLSIIT</sequence>
<proteinExistence type="predicted"/>
<dbReference type="Pfam" id="PF00857">
    <property type="entry name" value="Isochorismatase"/>
    <property type="match status" value="1"/>
</dbReference>
<organism evidence="3 4">
    <name type="scientific">Cupriavidus lacunae</name>
    <dbReference type="NCBI Taxonomy" id="2666307"/>
    <lineage>
        <taxon>Bacteria</taxon>
        <taxon>Pseudomonadati</taxon>
        <taxon>Pseudomonadota</taxon>
        <taxon>Betaproteobacteria</taxon>
        <taxon>Burkholderiales</taxon>
        <taxon>Burkholderiaceae</taxon>
        <taxon>Cupriavidus</taxon>
    </lineage>
</organism>
<dbReference type="PANTHER" id="PTHR43540">
    <property type="entry name" value="PEROXYUREIDOACRYLATE/UREIDOACRYLATE AMIDOHYDROLASE-RELATED"/>
    <property type="match status" value="1"/>
</dbReference>
<feature type="domain" description="Isochorismatase-like" evidence="2">
    <location>
        <begin position="44"/>
        <end position="229"/>
    </location>
</feature>
<dbReference type="RefSeq" id="WP_115213401.1">
    <property type="nucleotide sequence ID" value="NZ_QKWJ01000027.1"/>
</dbReference>
<reference evidence="4" key="1">
    <citation type="submission" date="2018-06" db="EMBL/GenBank/DDBJ databases">
        <authorList>
            <person name="Feng T."/>
            <person name="Jeon C.O."/>
        </authorList>
    </citation>
    <scope>NUCLEOTIDE SEQUENCE [LARGE SCALE GENOMIC DNA]</scope>
    <source>
        <strain evidence="4">S23</strain>
    </source>
</reference>
<protein>
    <submittedName>
        <fullName evidence="3">Cysteine hydrolase</fullName>
    </submittedName>
</protein>
<dbReference type="SUPFAM" id="SSF52499">
    <property type="entry name" value="Isochorismatase-like hydrolases"/>
    <property type="match status" value="1"/>
</dbReference>
<dbReference type="InterPro" id="IPR050272">
    <property type="entry name" value="Isochorismatase-like_hydrls"/>
</dbReference>
<dbReference type="InterPro" id="IPR000868">
    <property type="entry name" value="Isochorismatase-like_dom"/>
</dbReference>
<dbReference type="AlphaFoldDB" id="A0A370NS62"/>
<dbReference type="InterPro" id="IPR036380">
    <property type="entry name" value="Isochorismatase-like_sf"/>
</dbReference>
<dbReference type="GO" id="GO:0016787">
    <property type="term" value="F:hydrolase activity"/>
    <property type="evidence" value="ECO:0007669"/>
    <property type="project" value="UniProtKB-KW"/>
</dbReference>
<gene>
    <name evidence="3" type="ORF">DN412_21325</name>
</gene>